<organism evidence="1 2">
    <name type="scientific">Caballeronia fortuita</name>
    <dbReference type="NCBI Taxonomy" id="1777138"/>
    <lineage>
        <taxon>Bacteria</taxon>
        <taxon>Pseudomonadati</taxon>
        <taxon>Pseudomonadota</taxon>
        <taxon>Betaproteobacteria</taxon>
        <taxon>Burkholderiales</taxon>
        <taxon>Burkholderiaceae</taxon>
        <taxon>Caballeronia</taxon>
    </lineage>
</organism>
<proteinExistence type="predicted"/>
<reference evidence="1" key="1">
    <citation type="submission" date="2016-01" db="EMBL/GenBank/DDBJ databases">
        <authorList>
            <person name="Peeters C."/>
        </authorList>
    </citation>
    <scope>NUCLEOTIDE SEQUENCE</scope>
    <source>
        <strain evidence="1">LMG 29320</strain>
    </source>
</reference>
<keyword evidence="2" id="KW-1185">Reference proteome</keyword>
<dbReference type="EMBL" id="FCNX02000009">
    <property type="protein sequence ID" value="SAK77599.1"/>
    <property type="molecule type" value="Genomic_DNA"/>
</dbReference>
<dbReference type="Proteomes" id="UP000054903">
    <property type="component" value="Unassembled WGS sequence"/>
</dbReference>
<comment type="caution">
    <text evidence="1">The sequence shown here is derived from an EMBL/GenBank/DDBJ whole genome shotgun (WGS) entry which is preliminary data.</text>
</comment>
<protein>
    <submittedName>
        <fullName evidence="1">Uncharacterized protein</fullName>
    </submittedName>
</protein>
<sequence length="32" mass="3474">MRNNHIVKTLNNGAASSREAAPCPQIIFSETC</sequence>
<dbReference type="AlphaFoldDB" id="A0A158C5J3"/>
<gene>
    <name evidence="1" type="ORF">AWB77_03664</name>
</gene>
<name>A0A158C5J3_9BURK</name>
<accession>A0A158C5J3</accession>
<evidence type="ECO:0000313" key="2">
    <source>
        <dbReference type="Proteomes" id="UP000054903"/>
    </source>
</evidence>
<evidence type="ECO:0000313" key="1">
    <source>
        <dbReference type="EMBL" id="SAK77599.1"/>
    </source>
</evidence>